<dbReference type="Gene3D" id="3.80.10.10">
    <property type="entry name" value="Ribonuclease Inhibitor"/>
    <property type="match status" value="1"/>
</dbReference>
<keyword evidence="5" id="KW-1185">Reference proteome</keyword>
<reference evidence="4 5" key="1">
    <citation type="submission" date="2023-07" db="EMBL/GenBank/DDBJ databases">
        <title>Genomic Encyclopedia of Type Strains, Phase IV (KMG-IV): sequencing the most valuable type-strain genomes for metagenomic binning, comparative biology and taxonomic classification.</title>
        <authorList>
            <person name="Goeker M."/>
        </authorList>
    </citation>
    <scope>NUCLEOTIDE SEQUENCE [LARGE SCALE GENOMIC DNA]</scope>
    <source>
        <strain evidence="4 5">DSM 1400</strain>
    </source>
</reference>
<dbReference type="PANTHER" id="PTHR46652">
    <property type="entry name" value="LEUCINE-RICH REPEAT AND IQ DOMAIN-CONTAINING PROTEIN 1-RELATED"/>
    <property type="match status" value="1"/>
</dbReference>
<feature type="coiled-coil region" evidence="3">
    <location>
        <begin position="340"/>
        <end position="367"/>
    </location>
</feature>
<proteinExistence type="predicted"/>
<keyword evidence="1" id="KW-0433">Leucine-rich repeat</keyword>
<evidence type="ECO:0000256" key="1">
    <source>
        <dbReference type="ARBA" id="ARBA00022614"/>
    </source>
</evidence>
<name>A0ABU0JUP4_HATLI</name>
<evidence type="ECO:0000313" key="5">
    <source>
        <dbReference type="Proteomes" id="UP001224418"/>
    </source>
</evidence>
<dbReference type="InterPro" id="IPR032675">
    <property type="entry name" value="LRR_dom_sf"/>
</dbReference>
<dbReference type="InterPro" id="IPR001611">
    <property type="entry name" value="Leu-rich_rpt"/>
</dbReference>
<dbReference type="SUPFAM" id="SSF52058">
    <property type="entry name" value="L domain-like"/>
    <property type="match status" value="1"/>
</dbReference>
<dbReference type="Pfam" id="PF12799">
    <property type="entry name" value="LRR_4"/>
    <property type="match status" value="1"/>
</dbReference>
<dbReference type="InterPro" id="IPR025875">
    <property type="entry name" value="Leu-rich_rpt_4"/>
</dbReference>
<accession>A0ABU0JUP4</accession>
<keyword evidence="3" id="KW-0175">Coiled coil</keyword>
<dbReference type="PANTHER" id="PTHR46652:SF3">
    <property type="entry name" value="LEUCINE-RICH REPEAT-CONTAINING PROTEIN 9"/>
    <property type="match status" value="1"/>
</dbReference>
<dbReference type="Proteomes" id="UP001224418">
    <property type="component" value="Unassembled WGS sequence"/>
</dbReference>
<dbReference type="EMBL" id="JAUSWN010000028">
    <property type="protein sequence ID" value="MDQ0480779.1"/>
    <property type="molecule type" value="Genomic_DNA"/>
</dbReference>
<evidence type="ECO:0000313" key="4">
    <source>
        <dbReference type="EMBL" id="MDQ0480779.1"/>
    </source>
</evidence>
<evidence type="ECO:0000256" key="3">
    <source>
        <dbReference type="SAM" id="Coils"/>
    </source>
</evidence>
<dbReference type="PROSITE" id="PS51450">
    <property type="entry name" value="LRR"/>
    <property type="match status" value="1"/>
</dbReference>
<organism evidence="4 5">
    <name type="scientific">Hathewaya limosa</name>
    <name type="common">Clostridium limosum</name>
    <dbReference type="NCBI Taxonomy" id="1536"/>
    <lineage>
        <taxon>Bacteria</taxon>
        <taxon>Bacillati</taxon>
        <taxon>Bacillota</taxon>
        <taxon>Clostridia</taxon>
        <taxon>Eubacteriales</taxon>
        <taxon>Clostridiaceae</taxon>
        <taxon>Hathewaya</taxon>
    </lineage>
</organism>
<gene>
    <name evidence="4" type="ORF">QOZ93_002529</name>
</gene>
<keyword evidence="2" id="KW-0677">Repeat</keyword>
<evidence type="ECO:0000256" key="2">
    <source>
        <dbReference type="ARBA" id="ARBA00022737"/>
    </source>
</evidence>
<comment type="caution">
    <text evidence="4">The sequence shown here is derived from an EMBL/GenBank/DDBJ whole genome shotgun (WGS) entry which is preliminary data.</text>
</comment>
<protein>
    <submittedName>
        <fullName evidence="4">Leucine-rich repeat (LRR) protein</fullName>
    </submittedName>
</protein>
<dbReference type="InterPro" id="IPR050836">
    <property type="entry name" value="SDS22/Internalin_LRR"/>
</dbReference>
<dbReference type="RefSeq" id="WP_307356923.1">
    <property type="nucleotide sequence ID" value="NZ_BAAACJ010000040.1"/>
</dbReference>
<sequence length="470" mass="53349">MGKDRKQDAEITKEEMESLKELNGDEALEYLPMDQWVDSKTLCRGIKSIEGLQYAVNLERLDLSENAIKDLTPLKNLKKLNYVELDRNFLGDLTPLSNLTNLTHLNIYNNDQIDDMTAISNLPKLEWLDLHYCNRGKRKVNVEPLGKLTTLKMVNLESNFVEDISFAKNLTNIEIIGVGANHVTDMTPLHDAIHKIYGKGEYVDETKTYVGMLVQALKDPINKELNYETSTFTIDDPVKGLDEYVKAYNITPQVIFKGGCENKNVTLNYNKGTKKIEVTVKGNLEDTERKIDTTIILGYEKYTINIELKITQKATTDPTKKSKEAVKQAEKAIENVISFKDVNENNIEEAKEVLETAKKSIEIAKKLDSTFDKDLSESTKLNVLENSIKATKKEMANKKIPNTIKAVNDAYALKDGLTKEKLSKANGMYSYAEYNLRTVKKLDPEFDKDNELSNKLEELKKAINTVKNNK</sequence>